<organism evidence="2 3">
    <name type="scientific">Pseudomonas qingdaonensis</name>
    <dbReference type="NCBI Taxonomy" id="2056231"/>
    <lineage>
        <taxon>Bacteria</taxon>
        <taxon>Pseudomonadati</taxon>
        <taxon>Pseudomonadota</taxon>
        <taxon>Gammaproteobacteria</taxon>
        <taxon>Pseudomonadales</taxon>
        <taxon>Pseudomonadaceae</taxon>
        <taxon>Pseudomonas</taxon>
    </lineage>
</organism>
<reference evidence="2 3" key="1">
    <citation type="journal article" date="2016" name="J. Hazard. Mater.">
        <title>A newly isolated Pseudomonas putida S-1 strain for batch-mode-propanethiol degradation and continuous treatment of propanethiol-containing waste gas.</title>
        <authorList>
            <person name="Chen D.Z."/>
            <person name="Sun Y.M."/>
            <person name="Han L.M."/>
            <person name="Chen J."/>
            <person name="Ye J.X."/>
            <person name="Chen J.M."/>
        </authorList>
    </citation>
    <scope>NUCLEOTIDE SEQUENCE [LARGE SCALE GENOMIC DNA]</scope>
    <source>
        <strain evidence="2 3">S-1</strain>
    </source>
</reference>
<keyword evidence="1" id="KW-0812">Transmembrane</keyword>
<keyword evidence="1" id="KW-1133">Transmembrane helix</keyword>
<dbReference type="EMBL" id="CP074676">
    <property type="protein sequence ID" value="QVL21575.1"/>
    <property type="molecule type" value="Genomic_DNA"/>
</dbReference>
<evidence type="ECO:0000313" key="2">
    <source>
        <dbReference type="EMBL" id="QVL21575.1"/>
    </source>
</evidence>
<dbReference type="InterPro" id="IPR021333">
    <property type="entry name" value="DUF2946"/>
</dbReference>
<evidence type="ECO:0000313" key="3">
    <source>
        <dbReference type="Proteomes" id="UP000678154"/>
    </source>
</evidence>
<name>A0ABX8DZ13_9PSED</name>
<evidence type="ECO:0000256" key="1">
    <source>
        <dbReference type="SAM" id="Phobius"/>
    </source>
</evidence>
<dbReference type="Proteomes" id="UP000678154">
    <property type="component" value="Chromosome"/>
</dbReference>
<sequence length="155" mass="16380">MRRSSSPEDQLCHEESKLRTRSVGRNVTVRCGLHSRSRDNLWVAALVAMLLKVLVLPMASTLGEFSLAQLLTGSYCSSGGMQPVVLDMDDAGKPVVSDAGHCCCSNGAPAPLPTALIITPIPPGSSLVPAMSLANAYVPRERWSSLNPRAPPATA</sequence>
<keyword evidence="1" id="KW-0472">Membrane</keyword>
<protein>
    <submittedName>
        <fullName evidence="2">DUF2946 domain-containing protein</fullName>
    </submittedName>
</protein>
<feature type="transmembrane region" description="Helical" evidence="1">
    <location>
        <begin position="40"/>
        <end position="59"/>
    </location>
</feature>
<keyword evidence="3" id="KW-1185">Reference proteome</keyword>
<accession>A0ABX8DZ13</accession>
<gene>
    <name evidence="2" type="ORF">KH389_07000</name>
</gene>
<proteinExistence type="predicted"/>
<dbReference type="Pfam" id="PF11162">
    <property type="entry name" value="DUF2946"/>
    <property type="match status" value="1"/>
</dbReference>